<dbReference type="Proteomes" id="UP000196027">
    <property type="component" value="Chromosome"/>
</dbReference>
<dbReference type="Pfam" id="PF04138">
    <property type="entry name" value="GtrA_DPMS_TM"/>
    <property type="match status" value="1"/>
</dbReference>
<accession>A0A1Y0IF57</accession>
<evidence type="ECO:0000259" key="7">
    <source>
        <dbReference type="Pfam" id="PF04138"/>
    </source>
</evidence>
<dbReference type="OrthoDB" id="108054at2"/>
<dbReference type="GO" id="GO:0005886">
    <property type="term" value="C:plasma membrane"/>
    <property type="evidence" value="ECO:0007669"/>
    <property type="project" value="TreeGrafter"/>
</dbReference>
<evidence type="ECO:0000256" key="1">
    <source>
        <dbReference type="ARBA" id="ARBA00004141"/>
    </source>
</evidence>
<organism evidence="8 9">
    <name type="scientific">Oleiphilus messinensis</name>
    <dbReference type="NCBI Taxonomy" id="141451"/>
    <lineage>
        <taxon>Bacteria</taxon>
        <taxon>Pseudomonadati</taxon>
        <taxon>Pseudomonadota</taxon>
        <taxon>Gammaproteobacteria</taxon>
        <taxon>Oceanospirillales</taxon>
        <taxon>Oleiphilaceae</taxon>
        <taxon>Oleiphilus</taxon>
    </lineage>
</organism>
<sequence>MVDAVIRVCSQPLFRFLMVGGIATLVQYVTLIFLVENQWLSELLASIFGYFAGGVVGYFLNYYFTFASDKGHGRAAFRFFSIATFGLLTNTLIFYILNAALNVHYVISQSVATIVVVIWNYQANKKWTF</sequence>
<evidence type="ECO:0000313" key="9">
    <source>
        <dbReference type="Proteomes" id="UP000196027"/>
    </source>
</evidence>
<protein>
    <submittedName>
        <fullName evidence="8">GtrA family protein</fullName>
    </submittedName>
</protein>
<dbReference type="RefSeq" id="WP_087463807.1">
    <property type="nucleotide sequence ID" value="NZ_CP021425.1"/>
</dbReference>
<gene>
    <name evidence="8" type="ORF">OLMES_5117</name>
</gene>
<comment type="subcellular location">
    <subcellularLocation>
        <location evidence="1">Membrane</location>
        <topology evidence="1">Multi-pass membrane protein</topology>
    </subcellularLocation>
</comment>
<feature type="transmembrane region" description="Helical" evidence="6">
    <location>
        <begin position="76"/>
        <end position="97"/>
    </location>
</feature>
<keyword evidence="4 6" id="KW-1133">Transmembrane helix</keyword>
<evidence type="ECO:0000313" key="8">
    <source>
        <dbReference type="EMBL" id="ARU59101.1"/>
    </source>
</evidence>
<proteinExistence type="inferred from homology"/>
<dbReference type="KEGG" id="ome:OLMES_5117"/>
<keyword evidence="3 6" id="KW-0812">Transmembrane</keyword>
<evidence type="ECO:0000256" key="4">
    <source>
        <dbReference type="ARBA" id="ARBA00022989"/>
    </source>
</evidence>
<dbReference type="PANTHER" id="PTHR38459:SF1">
    <property type="entry name" value="PROPHAGE BACTOPRENOL-LINKED GLUCOSE TRANSLOCASE HOMOLOG"/>
    <property type="match status" value="1"/>
</dbReference>
<dbReference type="AlphaFoldDB" id="A0A1Y0IF57"/>
<comment type="similarity">
    <text evidence="2">Belongs to the GtrA family.</text>
</comment>
<feature type="domain" description="GtrA/DPMS transmembrane" evidence="7">
    <location>
        <begin position="15"/>
        <end position="129"/>
    </location>
</feature>
<dbReference type="InterPro" id="IPR051401">
    <property type="entry name" value="GtrA_CellWall_Glycosyl"/>
</dbReference>
<evidence type="ECO:0000256" key="5">
    <source>
        <dbReference type="ARBA" id="ARBA00023136"/>
    </source>
</evidence>
<feature type="transmembrane region" description="Helical" evidence="6">
    <location>
        <begin position="103"/>
        <end position="121"/>
    </location>
</feature>
<dbReference type="InterPro" id="IPR007267">
    <property type="entry name" value="GtrA_DPMS_TM"/>
</dbReference>
<name>A0A1Y0IF57_9GAMM</name>
<evidence type="ECO:0000256" key="2">
    <source>
        <dbReference type="ARBA" id="ARBA00009399"/>
    </source>
</evidence>
<keyword evidence="9" id="KW-1185">Reference proteome</keyword>
<feature type="transmembrane region" description="Helical" evidence="6">
    <location>
        <begin position="47"/>
        <end position="64"/>
    </location>
</feature>
<dbReference type="EMBL" id="CP021425">
    <property type="protein sequence ID" value="ARU59101.1"/>
    <property type="molecule type" value="Genomic_DNA"/>
</dbReference>
<keyword evidence="5 6" id="KW-0472">Membrane</keyword>
<evidence type="ECO:0000256" key="3">
    <source>
        <dbReference type="ARBA" id="ARBA00022692"/>
    </source>
</evidence>
<feature type="transmembrane region" description="Helical" evidence="6">
    <location>
        <begin position="12"/>
        <end position="35"/>
    </location>
</feature>
<evidence type="ECO:0000256" key="6">
    <source>
        <dbReference type="SAM" id="Phobius"/>
    </source>
</evidence>
<dbReference type="PANTHER" id="PTHR38459">
    <property type="entry name" value="PROPHAGE BACTOPRENOL-LINKED GLUCOSE TRANSLOCASE HOMOLOG"/>
    <property type="match status" value="1"/>
</dbReference>
<dbReference type="GO" id="GO:0000271">
    <property type="term" value="P:polysaccharide biosynthetic process"/>
    <property type="evidence" value="ECO:0007669"/>
    <property type="project" value="InterPro"/>
</dbReference>
<reference evidence="8 9" key="1">
    <citation type="submission" date="2017-05" db="EMBL/GenBank/DDBJ databases">
        <title>Genomic insights into alkan degradation activity of Oleiphilus messinensis.</title>
        <authorList>
            <person name="Kozyavkin S.A."/>
            <person name="Slesarev A.I."/>
            <person name="Golyshin P.N."/>
            <person name="Korzhenkov A."/>
            <person name="Golyshina O.N."/>
            <person name="Toshchakov S.V."/>
        </authorList>
    </citation>
    <scope>NUCLEOTIDE SEQUENCE [LARGE SCALE GENOMIC DNA]</scope>
    <source>
        <strain evidence="8 9">ME102</strain>
    </source>
</reference>